<proteinExistence type="inferred from homology"/>
<dbReference type="InterPro" id="IPR001380">
    <property type="entry name" value="Ribosomal_eL13"/>
</dbReference>
<keyword evidence="3" id="KW-0687">Ribonucleoprotein</keyword>
<feature type="region of interest" description="Disordered" evidence="4">
    <location>
        <begin position="146"/>
        <end position="177"/>
    </location>
</feature>
<dbReference type="EMBL" id="JARBJD010000003">
    <property type="protein sequence ID" value="KAK2964351.1"/>
    <property type="molecule type" value="Genomic_DNA"/>
</dbReference>
<comment type="caution">
    <text evidence="6">The sequence shown here is derived from an EMBL/GenBank/DDBJ whole genome shotgun (WGS) entry which is preliminary data.</text>
</comment>
<evidence type="ECO:0000256" key="3">
    <source>
        <dbReference type="ARBA" id="ARBA00023274"/>
    </source>
</evidence>
<evidence type="ECO:0000313" key="5">
    <source>
        <dbReference type="EMBL" id="KAK2952098.1"/>
    </source>
</evidence>
<accession>A0ABQ9YKR7</accession>
<dbReference type="EMBL" id="JARBJD010000108">
    <property type="protein sequence ID" value="KAK2952098.1"/>
    <property type="molecule type" value="Genomic_DNA"/>
</dbReference>
<evidence type="ECO:0000256" key="2">
    <source>
        <dbReference type="ARBA" id="ARBA00022980"/>
    </source>
</evidence>
<dbReference type="PANTHER" id="PTHR11722:SF0">
    <property type="entry name" value="LARGE RIBOSOMAL SUBUNIT PROTEIN EL13"/>
    <property type="match status" value="1"/>
</dbReference>
<dbReference type="PANTHER" id="PTHR11722">
    <property type="entry name" value="60S RIBOSOMAL PROTEIN L13"/>
    <property type="match status" value="1"/>
</dbReference>
<dbReference type="Pfam" id="PF01294">
    <property type="entry name" value="Ribosomal_L13e"/>
    <property type="match status" value="1"/>
</dbReference>
<dbReference type="Proteomes" id="UP001281761">
    <property type="component" value="Unassembled WGS sequence"/>
</dbReference>
<feature type="compositionally biased region" description="Basic and acidic residues" evidence="4">
    <location>
        <begin position="168"/>
        <end position="177"/>
    </location>
</feature>
<evidence type="ECO:0000313" key="6">
    <source>
        <dbReference type="EMBL" id="KAK2964351.1"/>
    </source>
</evidence>
<keyword evidence="7" id="KW-1185">Reference proteome</keyword>
<dbReference type="HAMAP" id="MF_00499">
    <property type="entry name" value="Ribosomal_eL13"/>
    <property type="match status" value="1"/>
</dbReference>
<evidence type="ECO:0000256" key="4">
    <source>
        <dbReference type="SAM" id="MobiDB-lite"/>
    </source>
</evidence>
<comment type="similarity">
    <text evidence="1">Belongs to the eukaryotic ribosomal protein eL13 family.</text>
</comment>
<gene>
    <name evidence="5" type="ORF">BLNAU_12949</name>
    <name evidence="6" type="ORF">BLNAU_882</name>
</gene>
<organism evidence="6 7">
    <name type="scientific">Blattamonas nauphoetae</name>
    <dbReference type="NCBI Taxonomy" id="2049346"/>
    <lineage>
        <taxon>Eukaryota</taxon>
        <taxon>Metamonada</taxon>
        <taxon>Preaxostyla</taxon>
        <taxon>Oxymonadida</taxon>
        <taxon>Blattamonas</taxon>
    </lineage>
</organism>
<reference evidence="6 7" key="1">
    <citation type="journal article" date="2022" name="bioRxiv">
        <title>Genomics of Preaxostyla Flagellates Illuminates Evolutionary Transitions and the Path Towards Mitochondrial Loss.</title>
        <authorList>
            <person name="Novak L.V.F."/>
            <person name="Treitli S.C."/>
            <person name="Pyrih J."/>
            <person name="Halakuc P."/>
            <person name="Pipaliya S.V."/>
            <person name="Vacek V."/>
            <person name="Brzon O."/>
            <person name="Soukal P."/>
            <person name="Eme L."/>
            <person name="Dacks J.B."/>
            <person name="Karnkowska A."/>
            <person name="Elias M."/>
            <person name="Hampl V."/>
        </authorList>
    </citation>
    <scope>NUCLEOTIDE SEQUENCE [LARGE SCALE GENOMIC DNA]</scope>
    <source>
        <strain evidence="6">NAU3</strain>
        <tissue evidence="6">Gut</tissue>
    </source>
</reference>
<evidence type="ECO:0000313" key="7">
    <source>
        <dbReference type="Proteomes" id="UP001281761"/>
    </source>
</evidence>
<protein>
    <submittedName>
        <fullName evidence="6">60S ribosomal protein L13-3</fullName>
    </submittedName>
</protein>
<feature type="compositionally biased region" description="Basic residues" evidence="4">
    <location>
        <begin position="149"/>
        <end position="167"/>
    </location>
</feature>
<evidence type="ECO:0000256" key="1">
    <source>
        <dbReference type="ARBA" id="ARBA00005640"/>
    </source>
</evidence>
<sequence>MPSKNNVIQSVHLRKHWCASAAHPGHVRTWFNQPARKLRRRNARLTKARQLFPRPVDGSFRSVVHCPTQRYNMKVREGRGFSLAELKKAKINEVEAKRLAISIDHRRRTERLENINRLKQYRARIIINPKQEEAIQLTVPVVKITGTSKRTRATNKPPRHPKPLHPRKVFEKKEEKK</sequence>
<name>A0ABQ9YKR7_9EUKA</name>
<dbReference type="GO" id="GO:0005840">
    <property type="term" value="C:ribosome"/>
    <property type="evidence" value="ECO:0007669"/>
    <property type="project" value="UniProtKB-KW"/>
</dbReference>
<keyword evidence="2 6" id="KW-0689">Ribosomal protein</keyword>